<dbReference type="EC" id="2.6.1.11" evidence="4"/>
<dbReference type="PIRSF" id="PIRSF000521">
    <property type="entry name" value="Transaminase_4ab_Lys_Orn"/>
    <property type="match status" value="1"/>
</dbReference>
<accession>A0ABS7TAV0</accession>
<keyword evidence="2 4" id="KW-0808">Transferase</keyword>
<dbReference type="InterPro" id="IPR004636">
    <property type="entry name" value="AcOrn/SuccOrn_fam"/>
</dbReference>
<keyword evidence="4" id="KW-0028">Amino-acid biosynthesis</keyword>
<dbReference type="RefSeq" id="WP_223625958.1">
    <property type="nucleotide sequence ID" value="NZ_JAIQDJ010000001.1"/>
</dbReference>
<dbReference type="Proteomes" id="UP001430290">
    <property type="component" value="Unassembled WGS sequence"/>
</dbReference>
<feature type="binding site" evidence="4">
    <location>
        <position position="144"/>
    </location>
    <ligand>
        <name>pyridoxal 5'-phosphate</name>
        <dbReference type="ChEBI" id="CHEBI:597326"/>
    </ligand>
</feature>
<dbReference type="SUPFAM" id="SSF53383">
    <property type="entry name" value="PLP-dependent transferases"/>
    <property type="match status" value="1"/>
</dbReference>
<comment type="subcellular location">
    <subcellularLocation>
        <location evidence="4">Cytoplasm</location>
    </subcellularLocation>
</comment>
<evidence type="ECO:0000313" key="6">
    <source>
        <dbReference type="Proteomes" id="UP001430290"/>
    </source>
</evidence>
<feature type="binding site" evidence="4">
    <location>
        <position position="288"/>
    </location>
    <ligand>
        <name>pyridoxal 5'-phosphate</name>
        <dbReference type="ChEBI" id="CHEBI:597326"/>
    </ligand>
</feature>
<reference evidence="5" key="1">
    <citation type="submission" date="2021-09" db="EMBL/GenBank/DDBJ databases">
        <authorList>
            <person name="Wu T."/>
            <person name="Guo S.Z."/>
        </authorList>
    </citation>
    <scope>NUCLEOTIDE SEQUENCE</scope>
    <source>
        <strain evidence="5">RSS-23</strain>
    </source>
</reference>
<comment type="subunit">
    <text evidence="4">Homodimer.</text>
</comment>
<keyword evidence="1 4" id="KW-0032">Aminotransferase</keyword>
<comment type="catalytic activity">
    <reaction evidence="4">
        <text>N(2)-acetyl-L-ornithine + 2-oxoglutarate = N-acetyl-L-glutamate 5-semialdehyde + L-glutamate</text>
        <dbReference type="Rhea" id="RHEA:18049"/>
        <dbReference type="ChEBI" id="CHEBI:16810"/>
        <dbReference type="ChEBI" id="CHEBI:29123"/>
        <dbReference type="ChEBI" id="CHEBI:29985"/>
        <dbReference type="ChEBI" id="CHEBI:57805"/>
        <dbReference type="EC" id="2.6.1.11"/>
    </reaction>
</comment>
<proteinExistence type="inferred from homology"/>
<dbReference type="PANTHER" id="PTHR11986:SF113">
    <property type="entry name" value="SUCCINYLORNITHINE TRANSAMINASE"/>
    <property type="match status" value="1"/>
</dbReference>
<dbReference type="PROSITE" id="PS00600">
    <property type="entry name" value="AA_TRANSFER_CLASS_3"/>
    <property type="match status" value="1"/>
</dbReference>
<evidence type="ECO:0000256" key="3">
    <source>
        <dbReference type="ARBA" id="ARBA00022898"/>
    </source>
</evidence>
<dbReference type="Gene3D" id="3.90.1150.10">
    <property type="entry name" value="Aspartate Aminotransferase, domain 1"/>
    <property type="match status" value="1"/>
</dbReference>
<comment type="cofactor">
    <cofactor evidence="4">
        <name>pyridoxal 5'-phosphate</name>
        <dbReference type="ChEBI" id="CHEBI:597326"/>
    </cofactor>
    <text evidence="4">Binds 1 pyridoxal phosphate per subunit.</text>
</comment>
<feature type="binding site" evidence="4">
    <location>
        <position position="147"/>
    </location>
    <ligand>
        <name>N(2)-acetyl-L-ornithine</name>
        <dbReference type="ChEBI" id="CHEBI:57805"/>
    </ligand>
</feature>
<dbReference type="HAMAP" id="MF_01107">
    <property type="entry name" value="ArgD_aminotrans_3"/>
    <property type="match status" value="1"/>
</dbReference>
<dbReference type="EMBL" id="JAIQDJ010000001">
    <property type="protein sequence ID" value="MBZ4184968.1"/>
    <property type="molecule type" value="Genomic_DNA"/>
</dbReference>
<comment type="miscellaneous">
    <text evidence="4">May also have succinyldiaminopimelate aminotransferase activity, thus carrying out the corresponding step in lysine biosynthesis.</text>
</comment>
<dbReference type="NCBIfam" id="TIGR00707">
    <property type="entry name" value="argD"/>
    <property type="match status" value="1"/>
</dbReference>
<feature type="modified residue" description="N6-(pyridoxal phosphate)lysine" evidence="4">
    <location>
        <position position="259"/>
    </location>
</feature>
<name>A0ABS7TAV0_9GAMM</name>
<evidence type="ECO:0000256" key="2">
    <source>
        <dbReference type="ARBA" id="ARBA00022679"/>
    </source>
</evidence>
<keyword evidence="6" id="KW-1185">Reference proteome</keyword>
<keyword evidence="3 4" id="KW-0663">Pyridoxal phosphate</keyword>
<organism evidence="5 6">
    <name type="scientific">Thermomonas beijingensis</name>
    <dbReference type="NCBI Taxonomy" id="2872701"/>
    <lineage>
        <taxon>Bacteria</taxon>
        <taxon>Pseudomonadati</taxon>
        <taxon>Pseudomonadota</taxon>
        <taxon>Gammaproteobacteria</taxon>
        <taxon>Lysobacterales</taxon>
        <taxon>Lysobacteraceae</taxon>
        <taxon>Thermomonas</taxon>
    </lineage>
</organism>
<evidence type="ECO:0000256" key="1">
    <source>
        <dbReference type="ARBA" id="ARBA00022576"/>
    </source>
</evidence>
<keyword evidence="4" id="KW-0055">Arginine biosynthesis</keyword>
<dbReference type="InterPro" id="IPR049704">
    <property type="entry name" value="Aminotrans_3_PPA_site"/>
</dbReference>
<comment type="caution">
    <text evidence="5">The sequence shown here is derived from an EMBL/GenBank/DDBJ whole genome shotgun (WGS) entry which is preliminary data.</text>
</comment>
<comment type="similarity">
    <text evidence="4">Belongs to the class-III pyridoxal-phosphate-dependent aminotransferase family. ArgD subfamily.</text>
</comment>
<feature type="binding site" evidence="4">
    <location>
        <position position="287"/>
    </location>
    <ligand>
        <name>N(2)-acetyl-L-ornithine</name>
        <dbReference type="ChEBI" id="CHEBI:57805"/>
    </ligand>
</feature>
<evidence type="ECO:0000313" key="5">
    <source>
        <dbReference type="EMBL" id="MBZ4184968.1"/>
    </source>
</evidence>
<feature type="binding site" evidence="4">
    <location>
        <begin position="110"/>
        <end position="111"/>
    </location>
    <ligand>
        <name>pyridoxal 5'-phosphate</name>
        <dbReference type="ChEBI" id="CHEBI:597326"/>
    </ligand>
</feature>
<dbReference type="PANTHER" id="PTHR11986">
    <property type="entry name" value="AMINOTRANSFERASE CLASS III"/>
    <property type="match status" value="1"/>
</dbReference>
<dbReference type="CDD" id="cd00610">
    <property type="entry name" value="OAT_like"/>
    <property type="match status" value="1"/>
</dbReference>
<dbReference type="Gene3D" id="3.40.640.10">
    <property type="entry name" value="Type I PLP-dependent aspartate aminotransferase-like (Major domain)"/>
    <property type="match status" value="1"/>
</dbReference>
<feature type="binding site" evidence="4">
    <location>
        <begin position="230"/>
        <end position="233"/>
    </location>
    <ligand>
        <name>pyridoxal 5'-phosphate</name>
        <dbReference type="ChEBI" id="CHEBI:597326"/>
    </ligand>
</feature>
<comment type="pathway">
    <text evidence="4">Amino-acid biosynthesis; L-arginine biosynthesis; N(2)-acetyl-L-ornithine from L-glutamate: step 4/4.</text>
</comment>
<dbReference type="GO" id="GO:0003992">
    <property type="term" value="F:N2-acetyl-L-ornithine:2-oxoglutarate 5-aminotransferase activity"/>
    <property type="evidence" value="ECO:0007669"/>
    <property type="project" value="UniProtKB-EC"/>
</dbReference>
<evidence type="ECO:0000256" key="4">
    <source>
        <dbReference type="HAMAP-Rule" id="MF_01107"/>
    </source>
</evidence>
<dbReference type="InterPro" id="IPR015421">
    <property type="entry name" value="PyrdxlP-dep_Trfase_major"/>
</dbReference>
<gene>
    <name evidence="4" type="primary">argD</name>
    <name evidence="5" type="ORF">K7B09_01345</name>
</gene>
<dbReference type="InterPro" id="IPR015424">
    <property type="entry name" value="PyrdxlP-dep_Trfase"/>
</dbReference>
<dbReference type="Pfam" id="PF00202">
    <property type="entry name" value="Aminotran_3"/>
    <property type="match status" value="1"/>
</dbReference>
<dbReference type="InterPro" id="IPR015422">
    <property type="entry name" value="PyrdxlP-dep_Trfase_small"/>
</dbReference>
<dbReference type="NCBIfam" id="NF003397">
    <property type="entry name" value="PRK04612.1"/>
    <property type="match status" value="1"/>
</dbReference>
<protein>
    <recommendedName>
        <fullName evidence="4">Acetylornithine aminotransferase</fullName>
        <shortName evidence="4">ACOAT</shortName>
        <ecNumber evidence="4">2.6.1.11</ecNumber>
    </recommendedName>
</protein>
<dbReference type="NCBIfam" id="NF002325">
    <property type="entry name" value="PRK01278.1"/>
    <property type="match status" value="1"/>
</dbReference>
<dbReference type="InterPro" id="IPR005814">
    <property type="entry name" value="Aminotrans_3"/>
</dbReference>
<keyword evidence="4" id="KW-0963">Cytoplasm</keyword>
<sequence length="410" mass="43156">MQQAANSSALLALGREVLLPVYRQRELILQRGKGARLWDNEGRDYVDFGAGIAVCSLGHCNPELNAALIEQAGKLWHTSNVFYSEPPLRLAQELVAASRFAERAFLCNSGAEANEAAIKLVRKWASAQGRAPEQRTIITFHGSFHGRTLATVTATAQPKYQYGYEPLPGGFRYVDFNDIPALDAAMAAGDVAAVMLEPVQGESGVIPAAAGYLQAVRALCDRHAALLVLDEIQAGMGRTGSLFAHWQDAVVPDIVTLAKALGGGFPTGALLAGPKVAQVMQFGAHGTTFGGNPLAAAVARVALRTLASDDIVANVQRQAHALREGLAAINADLGLFSEVRGRGLMLGAVLTPDYAGKASAMLDHAAEHGLLLLQAGPDVLRFVPALNISDAEVADGLARLRVALAAFVAS</sequence>
<dbReference type="InterPro" id="IPR050103">
    <property type="entry name" value="Class-III_PLP-dep_AT"/>
</dbReference>